<dbReference type="EMBL" id="QAAD01000011">
    <property type="protein sequence ID" value="PTN08057.1"/>
    <property type="molecule type" value="Genomic_DNA"/>
</dbReference>
<name>A0A2T5C0H7_9BACT</name>
<accession>A0A2T5C0H7</accession>
<proteinExistence type="predicted"/>
<dbReference type="AlphaFoldDB" id="A0A2T5C0H7"/>
<sequence length="185" mass="21573">MKKAILLITFNMVVSLAFSQHIYKGLEYGMTAQEAKKEFRSNKAEYDAVDFGNGFVWRLFHQNFIYDNGGLVGVLFQPKGALMGLTHSGTTSYLEFSRAFFEEKGYQVFFEPEFWKYPLNFNSKYGLLMHDEDKKIVVQLYPYSGYVNGATIYSAYMKVINYDWFMQQYESQQQLLELKANESGF</sequence>
<organism evidence="1 2">
    <name type="scientific">Mangrovibacterium marinum</name>
    <dbReference type="NCBI Taxonomy" id="1639118"/>
    <lineage>
        <taxon>Bacteria</taxon>
        <taxon>Pseudomonadati</taxon>
        <taxon>Bacteroidota</taxon>
        <taxon>Bacteroidia</taxon>
        <taxon>Marinilabiliales</taxon>
        <taxon>Prolixibacteraceae</taxon>
        <taxon>Mangrovibacterium</taxon>
    </lineage>
</organism>
<evidence type="ECO:0000313" key="2">
    <source>
        <dbReference type="Proteomes" id="UP000243525"/>
    </source>
</evidence>
<dbReference type="RefSeq" id="WP_107822786.1">
    <property type="nucleotide sequence ID" value="NZ_QAAD01000011.1"/>
</dbReference>
<reference evidence="1 2" key="1">
    <citation type="submission" date="2018-04" db="EMBL/GenBank/DDBJ databases">
        <title>Genomic Encyclopedia of Archaeal and Bacterial Type Strains, Phase II (KMG-II): from individual species to whole genera.</title>
        <authorList>
            <person name="Goeker M."/>
        </authorList>
    </citation>
    <scope>NUCLEOTIDE SEQUENCE [LARGE SCALE GENOMIC DNA]</scope>
    <source>
        <strain evidence="1 2">DSM 28823</strain>
    </source>
</reference>
<protein>
    <submittedName>
        <fullName evidence="1">Uncharacterized protein</fullName>
    </submittedName>
</protein>
<gene>
    <name evidence="1" type="ORF">C8N47_11197</name>
</gene>
<keyword evidence="2" id="KW-1185">Reference proteome</keyword>
<evidence type="ECO:0000313" key="1">
    <source>
        <dbReference type="EMBL" id="PTN08057.1"/>
    </source>
</evidence>
<comment type="caution">
    <text evidence="1">The sequence shown here is derived from an EMBL/GenBank/DDBJ whole genome shotgun (WGS) entry which is preliminary data.</text>
</comment>
<dbReference type="OrthoDB" id="9841218at2"/>
<dbReference type="Proteomes" id="UP000243525">
    <property type="component" value="Unassembled WGS sequence"/>
</dbReference>